<organism evidence="2">
    <name type="scientific">Klebsiella sp. 8588</name>
    <dbReference type="NCBI Taxonomy" id="1497815"/>
    <lineage>
        <taxon>Bacteria</taxon>
        <taxon>Pseudomonadati</taxon>
        <taxon>Pseudomonadota</taxon>
        <taxon>Gammaproteobacteria</taxon>
        <taxon>Enterobacterales</taxon>
        <taxon>Enterobacteriaceae</taxon>
        <taxon>Klebsiella/Raoultella group</taxon>
        <taxon>Klebsiella</taxon>
    </lineage>
</organism>
<reference evidence="2" key="2">
    <citation type="journal article" date="2015" name="Sci. Rep.">
        <title>Genetic analysis of capsular polysaccharide synthesis gene clusters in 79 capsular types of Klebsiella spp.</title>
        <authorList>
            <person name="Pan Y.J."/>
            <person name="Lin T.L."/>
            <person name="Chen C.T."/>
            <person name="Chen Y.Y."/>
            <person name="Hsieh P.F."/>
            <person name="Hsu C.R."/>
            <person name="Wu M.C."/>
            <person name="Wang J.T."/>
        </authorList>
    </citation>
    <scope>NUCLEOTIDE SEQUENCE</scope>
    <source>
        <strain evidence="2">8588</strain>
    </source>
</reference>
<proteinExistence type="predicted"/>
<dbReference type="EMBL" id="AB924577">
    <property type="protein sequence ID" value="BAT23738.1"/>
    <property type="molecule type" value="Genomic_DNA"/>
</dbReference>
<accession>A0A0P0YRR2</accession>
<evidence type="ECO:0000313" key="2">
    <source>
        <dbReference type="EMBL" id="BAT23738.1"/>
    </source>
</evidence>
<dbReference type="SUPFAM" id="SSF53448">
    <property type="entry name" value="Nucleotide-diphospho-sugar transferases"/>
    <property type="match status" value="1"/>
</dbReference>
<dbReference type="InterPro" id="IPR001173">
    <property type="entry name" value="Glyco_trans_2-like"/>
</dbReference>
<evidence type="ECO:0000259" key="1">
    <source>
        <dbReference type="Pfam" id="PF00535"/>
    </source>
</evidence>
<sequence>MVVAMKLNHVILVILYNKKPEESNTLSCLESTVNYNSKIVIVNNGPSAWGPESIKYIENVFRTRVHEFVISEFINNKPLSILYNDFIKENKGKKYFTFFDDDSDFESDFFKFISQDDESAGIYIPVVISKKDKINYYPVVSGKIIKNEGWLNEKKTFSIASGLTLTSDAIDKMKLCYASIFDENYALYGVDMSIFRRVSHMSEKNHRIKIKCVSSLYHSLSRIDEAPSKFRSEERLIDACLTARHYYCLENIIFLVKVFIKECRHIGVIHSISMGMRTIIKGSHPRSISWKKMFKL</sequence>
<feature type="domain" description="Glycosyltransferase 2-like" evidence="1">
    <location>
        <begin position="11"/>
        <end position="175"/>
    </location>
</feature>
<name>A0A0P0YRR2_9ENTR</name>
<dbReference type="AlphaFoldDB" id="A0A0P0YRR2"/>
<reference evidence="2" key="1">
    <citation type="submission" date="2014-04" db="EMBL/GenBank/DDBJ databases">
        <authorList>
            <person name="Harrison E."/>
        </authorList>
    </citation>
    <scope>NUCLEOTIDE SEQUENCE</scope>
    <source>
        <strain evidence="2">8588</strain>
    </source>
</reference>
<dbReference type="Pfam" id="PF00535">
    <property type="entry name" value="Glycos_transf_2"/>
    <property type="match status" value="1"/>
</dbReference>
<keyword evidence="2" id="KW-0808">Transferase</keyword>
<dbReference type="GO" id="GO:0016740">
    <property type="term" value="F:transferase activity"/>
    <property type="evidence" value="ECO:0007669"/>
    <property type="project" value="UniProtKB-KW"/>
</dbReference>
<dbReference type="InterPro" id="IPR029044">
    <property type="entry name" value="Nucleotide-diphossugar_trans"/>
</dbReference>
<gene>
    <name evidence="2" type="primary">wcpR</name>
</gene>
<protein>
    <submittedName>
        <fullName evidence="2">Glycosyl transferase</fullName>
    </submittedName>
</protein>